<dbReference type="FunFam" id="3.40.30.10:FF:000244">
    <property type="entry name" value="Sulfhydryl oxidase"/>
    <property type="match status" value="1"/>
</dbReference>
<feature type="domain" description="Thioredoxin" evidence="14">
    <location>
        <begin position="43"/>
        <end position="181"/>
    </location>
</feature>
<dbReference type="Proteomes" id="UP000036987">
    <property type="component" value="Unassembled WGS sequence"/>
</dbReference>
<evidence type="ECO:0000256" key="8">
    <source>
        <dbReference type="ARBA" id="ARBA00023157"/>
    </source>
</evidence>
<reference evidence="16" key="1">
    <citation type="journal article" date="2016" name="Nature">
        <title>The genome of the seagrass Zostera marina reveals angiosperm adaptation to the sea.</title>
        <authorList>
            <person name="Olsen J.L."/>
            <person name="Rouze P."/>
            <person name="Verhelst B."/>
            <person name="Lin Y.-C."/>
            <person name="Bayer T."/>
            <person name="Collen J."/>
            <person name="Dattolo E."/>
            <person name="De Paoli E."/>
            <person name="Dittami S."/>
            <person name="Maumus F."/>
            <person name="Michel G."/>
            <person name="Kersting A."/>
            <person name="Lauritano C."/>
            <person name="Lohaus R."/>
            <person name="Toepel M."/>
            <person name="Tonon T."/>
            <person name="Vanneste K."/>
            <person name="Amirebrahimi M."/>
            <person name="Brakel J."/>
            <person name="Bostroem C."/>
            <person name="Chovatia M."/>
            <person name="Grimwood J."/>
            <person name="Jenkins J.W."/>
            <person name="Jueterbock A."/>
            <person name="Mraz A."/>
            <person name="Stam W.T."/>
            <person name="Tice H."/>
            <person name="Bornberg-Bauer E."/>
            <person name="Green P.J."/>
            <person name="Pearson G.A."/>
            <person name="Procaccini G."/>
            <person name="Duarte C.M."/>
            <person name="Schmutz J."/>
            <person name="Reusch T.B.H."/>
            <person name="Van de Peer Y."/>
        </authorList>
    </citation>
    <scope>NUCLEOTIDE SEQUENCE [LARGE SCALE GENOMIC DNA]</scope>
    <source>
        <strain evidence="16">cv. Finnish</strain>
    </source>
</reference>
<evidence type="ECO:0000256" key="3">
    <source>
        <dbReference type="ARBA" id="ARBA00022525"/>
    </source>
</evidence>
<dbReference type="InterPro" id="IPR013766">
    <property type="entry name" value="Thioredoxin_domain"/>
</dbReference>
<dbReference type="GO" id="GO:0016971">
    <property type="term" value="F:flavin-dependent sulfhydryl oxidase activity"/>
    <property type="evidence" value="ECO:0000318"/>
    <property type="project" value="GO_Central"/>
</dbReference>
<dbReference type="InterPro" id="IPR017905">
    <property type="entry name" value="ERV/ALR_sulphydryl_oxidase"/>
</dbReference>
<feature type="domain" description="ERV/ALR sulfhydryl oxidase" evidence="13">
    <location>
        <begin position="315"/>
        <end position="417"/>
    </location>
</feature>
<dbReference type="GO" id="GO:0000139">
    <property type="term" value="C:Golgi membrane"/>
    <property type="evidence" value="ECO:0000318"/>
    <property type="project" value="GO_Central"/>
</dbReference>
<dbReference type="EC" id="1.8.3.2" evidence="11"/>
<feature type="signal peptide" evidence="12">
    <location>
        <begin position="1"/>
        <end position="23"/>
    </location>
</feature>
<dbReference type="Pfam" id="PF04777">
    <property type="entry name" value="Evr1_Alr"/>
    <property type="match status" value="1"/>
</dbReference>
<protein>
    <recommendedName>
        <fullName evidence="11">Sulfhydryl oxidase</fullName>
        <ecNumber evidence="11">1.8.3.2</ecNumber>
    </recommendedName>
</protein>
<keyword evidence="16" id="KW-1185">Reference proteome</keyword>
<dbReference type="PANTHER" id="PTHR22897">
    <property type="entry name" value="QUIESCIN Q6-RELATED SULFHYDRYL OXIDASE"/>
    <property type="match status" value="1"/>
</dbReference>
<dbReference type="PANTHER" id="PTHR22897:SF8">
    <property type="entry name" value="SULFHYDRYL OXIDASE"/>
    <property type="match status" value="1"/>
</dbReference>
<evidence type="ECO:0000256" key="10">
    <source>
        <dbReference type="ARBA" id="ARBA00023284"/>
    </source>
</evidence>
<dbReference type="OMA" id="WRYRGFP"/>
<gene>
    <name evidence="15" type="ORF">ZOSMA_15G00180</name>
</gene>
<evidence type="ECO:0000256" key="2">
    <source>
        <dbReference type="ARBA" id="ARBA00004613"/>
    </source>
</evidence>
<evidence type="ECO:0000256" key="12">
    <source>
        <dbReference type="SAM" id="SignalP"/>
    </source>
</evidence>
<comment type="catalytic activity">
    <reaction evidence="11">
        <text>2 R'C(R)SH + O2 = R'C(R)S-S(R)CR' + H2O2</text>
        <dbReference type="Rhea" id="RHEA:17357"/>
        <dbReference type="ChEBI" id="CHEBI:15379"/>
        <dbReference type="ChEBI" id="CHEBI:16240"/>
        <dbReference type="ChEBI" id="CHEBI:16520"/>
        <dbReference type="ChEBI" id="CHEBI:17412"/>
        <dbReference type="EC" id="1.8.3.2"/>
    </reaction>
</comment>
<evidence type="ECO:0000313" key="16">
    <source>
        <dbReference type="Proteomes" id="UP000036987"/>
    </source>
</evidence>
<dbReference type="OrthoDB" id="59470at2759"/>
<organism evidence="15 16">
    <name type="scientific">Zostera marina</name>
    <name type="common">Eelgrass</name>
    <dbReference type="NCBI Taxonomy" id="29655"/>
    <lineage>
        <taxon>Eukaryota</taxon>
        <taxon>Viridiplantae</taxon>
        <taxon>Streptophyta</taxon>
        <taxon>Embryophyta</taxon>
        <taxon>Tracheophyta</taxon>
        <taxon>Spermatophyta</taxon>
        <taxon>Magnoliopsida</taxon>
        <taxon>Liliopsida</taxon>
        <taxon>Zosteraceae</taxon>
        <taxon>Zostera</taxon>
    </lineage>
</organism>
<dbReference type="GO" id="GO:0006457">
    <property type="term" value="P:protein folding"/>
    <property type="evidence" value="ECO:0000318"/>
    <property type="project" value="GO_Central"/>
</dbReference>
<keyword evidence="9" id="KW-0325">Glycoprotein</keyword>
<dbReference type="Gene3D" id="3.40.30.10">
    <property type="entry name" value="Glutaredoxin"/>
    <property type="match status" value="1"/>
</dbReference>
<dbReference type="AlphaFoldDB" id="A0A0K9PUL6"/>
<comment type="cofactor">
    <cofactor evidence="1 11">
        <name>FAD</name>
        <dbReference type="ChEBI" id="CHEBI:57692"/>
    </cofactor>
</comment>
<evidence type="ECO:0000256" key="7">
    <source>
        <dbReference type="ARBA" id="ARBA00023002"/>
    </source>
</evidence>
<evidence type="ECO:0000313" key="15">
    <source>
        <dbReference type="EMBL" id="KMZ72681.1"/>
    </source>
</evidence>
<dbReference type="Gene3D" id="1.20.120.310">
    <property type="entry name" value="ERV/ALR sulfhydryl oxidase domain"/>
    <property type="match status" value="1"/>
</dbReference>
<dbReference type="FunFam" id="1.20.120.310:FF:000004">
    <property type="entry name" value="Sulfhydryl oxidase"/>
    <property type="match status" value="1"/>
</dbReference>
<dbReference type="EMBL" id="LFYR01000620">
    <property type="protein sequence ID" value="KMZ72681.1"/>
    <property type="molecule type" value="Genomic_DNA"/>
</dbReference>
<dbReference type="InterPro" id="IPR017937">
    <property type="entry name" value="Thioredoxin_CS"/>
</dbReference>
<dbReference type="PROSITE" id="PS51352">
    <property type="entry name" value="THIOREDOXIN_2"/>
    <property type="match status" value="1"/>
</dbReference>
<dbReference type="SUPFAM" id="SSF69000">
    <property type="entry name" value="FAD-dependent thiol oxidase"/>
    <property type="match status" value="1"/>
</dbReference>
<evidence type="ECO:0000256" key="6">
    <source>
        <dbReference type="ARBA" id="ARBA00022827"/>
    </source>
</evidence>
<evidence type="ECO:0000256" key="4">
    <source>
        <dbReference type="ARBA" id="ARBA00022630"/>
    </source>
</evidence>
<dbReference type="STRING" id="29655.A0A0K9PUL6"/>
<evidence type="ECO:0000256" key="11">
    <source>
        <dbReference type="RuleBase" id="RU371123"/>
    </source>
</evidence>
<keyword evidence="3" id="KW-0964">Secreted</keyword>
<keyword evidence="7 11" id="KW-0560">Oxidoreductase</keyword>
<feature type="chain" id="PRO_5005528317" description="Sulfhydryl oxidase" evidence="12">
    <location>
        <begin position="24"/>
        <end position="531"/>
    </location>
</feature>
<evidence type="ECO:0000256" key="1">
    <source>
        <dbReference type="ARBA" id="ARBA00001974"/>
    </source>
</evidence>
<evidence type="ECO:0000259" key="14">
    <source>
        <dbReference type="PROSITE" id="PS51352"/>
    </source>
</evidence>
<keyword evidence="4 11" id="KW-0285">Flavoprotein</keyword>
<dbReference type="GO" id="GO:0005615">
    <property type="term" value="C:extracellular space"/>
    <property type="evidence" value="ECO:0000318"/>
    <property type="project" value="GO_Central"/>
</dbReference>
<dbReference type="GO" id="GO:0003756">
    <property type="term" value="F:protein disulfide isomerase activity"/>
    <property type="evidence" value="ECO:0000318"/>
    <property type="project" value="GO_Central"/>
</dbReference>
<keyword evidence="10" id="KW-0676">Redox-active center</keyword>
<dbReference type="InterPro" id="IPR039798">
    <property type="entry name" value="Sulfhydryl_oxidase"/>
</dbReference>
<keyword evidence="11" id="KW-0812">Transmembrane</keyword>
<dbReference type="InterPro" id="IPR036249">
    <property type="entry name" value="Thioredoxin-like_sf"/>
</dbReference>
<feature type="transmembrane region" description="Helical" evidence="11">
    <location>
        <begin position="490"/>
        <end position="513"/>
    </location>
</feature>
<dbReference type="InterPro" id="IPR036774">
    <property type="entry name" value="ERV/ALR_sulphydryl_oxid_sf"/>
</dbReference>
<keyword evidence="5 12" id="KW-0732">Signal</keyword>
<accession>A0A0K9PUL6</accession>
<comment type="subcellular location">
    <subcellularLocation>
        <location evidence="2">Secreted</location>
    </subcellularLocation>
</comment>
<dbReference type="PROSITE" id="PS51324">
    <property type="entry name" value="ERV_ALR"/>
    <property type="match status" value="1"/>
</dbReference>
<evidence type="ECO:0000256" key="5">
    <source>
        <dbReference type="ARBA" id="ARBA00022729"/>
    </source>
</evidence>
<proteinExistence type="predicted"/>
<evidence type="ECO:0000259" key="13">
    <source>
        <dbReference type="PROSITE" id="PS51324"/>
    </source>
</evidence>
<keyword evidence="6 11" id="KW-0274">FAD</keyword>
<dbReference type="SUPFAM" id="SSF52833">
    <property type="entry name" value="Thioredoxin-like"/>
    <property type="match status" value="1"/>
</dbReference>
<sequence length="531" mass="60322">MSLSDSSVILGFIIVLLVSISEAVSDSTIVAGSGRSLLRSLGIDNDLHLPDVTVELNASNFNSVLQSYTTVQFAVVEFFATWCPACRNYKPHYEQVARVFNGPDAAHPGLVIMARVDCATQMNSDLCDRFSVIHFPHLLWGAPAKFAFGNWNPTTVQNEIKLVDDIRPADHLLNWINKQLGSSFSLDDKRYDPKSMSLPDTSIKSNTIEVAEAIYDVEETTAAAFDIIFSHKIINKDTQAPLINFLQILVAHHPSKRCRRGSAELLMNFDELFPSTFHSVSSLKENARNNSDALKRFYICGKDIPRGNWRFCRGSRNDTRGFSCGLWVLLHSLSVRVGDGESQTAFTDICNFIHNFFRCDECRQHFYEMCSKESLPINSTQDLSLWLWRTHNKVNKGVKNEENSLGTGDPKFPKVTWPSKELCPSCYLSQSRKKDGTIKTDWNKNEVFSFLTRYYGPMLISSYKDTTYNRNEITESSTVDTSTSTNVVRWAPVGTALHLTLACCCFVVLTFFWRTMIWNRKYFYKTQLKHI</sequence>
<comment type="caution">
    <text evidence="15">The sequence shown here is derived from an EMBL/GenBank/DDBJ whole genome shotgun (WGS) entry which is preliminary data.</text>
</comment>
<name>A0A0K9PUL6_ZOSMR</name>
<evidence type="ECO:0000256" key="9">
    <source>
        <dbReference type="ARBA" id="ARBA00023180"/>
    </source>
</evidence>
<keyword evidence="11" id="KW-1133">Transmembrane helix</keyword>
<keyword evidence="11" id="KW-0472">Membrane</keyword>
<dbReference type="PROSITE" id="PS00194">
    <property type="entry name" value="THIOREDOXIN_1"/>
    <property type="match status" value="1"/>
</dbReference>
<dbReference type="Pfam" id="PF00085">
    <property type="entry name" value="Thioredoxin"/>
    <property type="match status" value="1"/>
</dbReference>
<keyword evidence="8" id="KW-1015">Disulfide bond</keyword>